<feature type="domain" description="EamA" evidence="7">
    <location>
        <begin position="162"/>
        <end position="297"/>
    </location>
</feature>
<evidence type="ECO:0000256" key="3">
    <source>
        <dbReference type="ARBA" id="ARBA00022692"/>
    </source>
</evidence>
<feature type="transmembrane region" description="Helical" evidence="6">
    <location>
        <begin position="226"/>
        <end position="245"/>
    </location>
</feature>
<proteinExistence type="inferred from homology"/>
<keyword evidence="3 6" id="KW-0812">Transmembrane</keyword>
<dbReference type="SUPFAM" id="SSF103481">
    <property type="entry name" value="Multidrug resistance efflux transporter EmrE"/>
    <property type="match status" value="2"/>
</dbReference>
<dbReference type="Pfam" id="PF00892">
    <property type="entry name" value="EamA"/>
    <property type="match status" value="2"/>
</dbReference>
<dbReference type="InterPro" id="IPR050638">
    <property type="entry name" value="AA-Vitamin_Transporters"/>
</dbReference>
<comment type="subcellular location">
    <subcellularLocation>
        <location evidence="1">Membrane</location>
        <topology evidence="1">Multi-pass membrane protein</topology>
    </subcellularLocation>
</comment>
<sequence length="310" mass="32393">MPERAASPSLALPYAVMIATPLFFSTNIIFGRFVAGETAPFVLAFLRWSAVAAILLPVAIARKGPMLAAVLAEHWRLLIALGALGMGICGGGVYLGLTHTTATNATLIYSVSPVLIILLERAFKGRRIAPREALGTVLAFTGVAWIVLRGDLATLIGLSFNPGDLLIALAALAWAGYSILYRTDGLGRLDNLSLFALVAAFGALANLPLAAVDLARGDGLPATAEAWWATAGIVAISSLLAFSGFQYGVRALGASIAGLFMYLMTPFGVMLAVIFLGERLAAFHGIGIVLVLTGIAAATFPAALVERLRR</sequence>
<evidence type="ECO:0000256" key="5">
    <source>
        <dbReference type="ARBA" id="ARBA00023136"/>
    </source>
</evidence>
<dbReference type="Proteomes" id="UP000293719">
    <property type="component" value="Chromosome"/>
</dbReference>
<comment type="similarity">
    <text evidence="2">Belongs to the EamA transporter family.</text>
</comment>
<evidence type="ECO:0000313" key="8">
    <source>
        <dbReference type="EMBL" id="QBK30768.1"/>
    </source>
</evidence>
<evidence type="ECO:0000256" key="6">
    <source>
        <dbReference type="SAM" id="Phobius"/>
    </source>
</evidence>
<name>A0A4V1A3Y8_9HYPH</name>
<keyword evidence="9" id="KW-1185">Reference proteome</keyword>
<dbReference type="InterPro" id="IPR000620">
    <property type="entry name" value="EamA_dom"/>
</dbReference>
<feature type="transmembrane region" description="Helical" evidence="6">
    <location>
        <begin position="192"/>
        <end position="214"/>
    </location>
</feature>
<evidence type="ECO:0000256" key="4">
    <source>
        <dbReference type="ARBA" id="ARBA00022989"/>
    </source>
</evidence>
<dbReference type="RefSeq" id="WP_131616452.1">
    <property type="nucleotide sequence ID" value="NZ_CP036532.1"/>
</dbReference>
<organism evidence="8 9">
    <name type="scientific">Roseitalea porphyridii</name>
    <dbReference type="NCBI Taxonomy" id="1852022"/>
    <lineage>
        <taxon>Bacteria</taxon>
        <taxon>Pseudomonadati</taxon>
        <taxon>Pseudomonadota</taxon>
        <taxon>Alphaproteobacteria</taxon>
        <taxon>Hyphomicrobiales</taxon>
        <taxon>Ahrensiaceae</taxon>
        <taxon>Roseitalea</taxon>
    </lineage>
</organism>
<dbReference type="AlphaFoldDB" id="A0A4V1A3Y8"/>
<accession>A0A4V1A3Y8</accession>
<feature type="transmembrane region" description="Helical" evidence="6">
    <location>
        <begin position="41"/>
        <end position="62"/>
    </location>
</feature>
<feature type="transmembrane region" description="Helical" evidence="6">
    <location>
        <begin position="282"/>
        <end position="305"/>
    </location>
</feature>
<dbReference type="PANTHER" id="PTHR32322:SF2">
    <property type="entry name" value="EAMA DOMAIN-CONTAINING PROTEIN"/>
    <property type="match status" value="1"/>
</dbReference>
<gene>
    <name evidence="8" type="ORF">E0E05_09285</name>
</gene>
<feature type="transmembrane region" description="Helical" evidence="6">
    <location>
        <begin position="12"/>
        <end position="35"/>
    </location>
</feature>
<protein>
    <submittedName>
        <fullName evidence="8">DMT family transporter</fullName>
    </submittedName>
</protein>
<feature type="transmembrane region" description="Helical" evidence="6">
    <location>
        <begin position="131"/>
        <end position="148"/>
    </location>
</feature>
<reference evidence="8 9" key="1">
    <citation type="journal article" date="2017" name="Int. J. Syst. Evol. Microbiol.">
        <title>Roseitalea porphyridii gen. nov., sp. nov., isolated from a red alga, and reclassification of Hoeflea suaedae Chung et al. 2013 as Pseudohoeflea suaedae gen. nov., comb. nov.</title>
        <authorList>
            <person name="Hyeon J.W."/>
            <person name="Jeong S.E."/>
            <person name="Baek K."/>
            <person name="Jeon C.O."/>
        </authorList>
    </citation>
    <scope>NUCLEOTIDE SEQUENCE [LARGE SCALE GENOMIC DNA]</scope>
    <source>
        <strain evidence="8 9">MA7-20</strain>
    </source>
</reference>
<dbReference type="OrthoDB" id="4167046at2"/>
<evidence type="ECO:0000313" key="9">
    <source>
        <dbReference type="Proteomes" id="UP000293719"/>
    </source>
</evidence>
<evidence type="ECO:0000259" key="7">
    <source>
        <dbReference type="Pfam" id="PF00892"/>
    </source>
</evidence>
<dbReference type="PANTHER" id="PTHR32322">
    <property type="entry name" value="INNER MEMBRANE TRANSPORTER"/>
    <property type="match status" value="1"/>
</dbReference>
<dbReference type="EMBL" id="CP036532">
    <property type="protein sequence ID" value="QBK30768.1"/>
    <property type="molecule type" value="Genomic_DNA"/>
</dbReference>
<dbReference type="InterPro" id="IPR037185">
    <property type="entry name" value="EmrE-like"/>
</dbReference>
<keyword evidence="5 6" id="KW-0472">Membrane</keyword>
<keyword evidence="4 6" id="KW-1133">Transmembrane helix</keyword>
<evidence type="ECO:0000256" key="2">
    <source>
        <dbReference type="ARBA" id="ARBA00007362"/>
    </source>
</evidence>
<feature type="transmembrane region" description="Helical" evidence="6">
    <location>
        <begin position="74"/>
        <end position="95"/>
    </location>
</feature>
<feature type="transmembrane region" description="Helical" evidence="6">
    <location>
        <begin position="252"/>
        <end position="276"/>
    </location>
</feature>
<dbReference type="GO" id="GO:0016020">
    <property type="term" value="C:membrane"/>
    <property type="evidence" value="ECO:0007669"/>
    <property type="project" value="UniProtKB-SubCell"/>
</dbReference>
<feature type="domain" description="EamA" evidence="7">
    <location>
        <begin position="15"/>
        <end position="147"/>
    </location>
</feature>
<evidence type="ECO:0000256" key="1">
    <source>
        <dbReference type="ARBA" id="ARBA00004141"/>
    </source>
</evidence>
<feature type="transmembrane region" description="Helical" evidence="6">
    <location>
        <begin position="160"/>
        <end position="180"/>
    </location>
</feature>
<dbReference type="KEGG" id="rpod:E0E05_09285"/>
<dbReference type="GeneID" id="90767487"/>